<dbReference type="Pfam" id="PF03404">
    <property type="entry name" value="Mo-co_dimer"/>
    <property type="match status" value="1"/>
</dbReference>
<dbReference type="GO" id="GO:0020037">
    <property type="term" value="F:heme binding"/>
    <property type="evidence" value="ECO:0007669"/>
    <property type="project" value="TreeGrafter"/>
</dbReference>
<dbReference type="PANTHER" id="PTHR19372:SF7">
    <property type="entry name" value="SULFITE OXIDASE, MITOCHONDRIAL"/>
    <property type="match status" value="1"/>
</dbReference>
<evidence type="ECO:0000256" key="4">
    <source>
        <dbReference type="ARBA" id="ARBA00023002"/>
    </source>
</evidence>
<accession>A0AB39T901</accession>
<evidence type="ECO:0000259" key="6">
    <source>
        <dbReference type="Pfam" id="PF03404"/>
    </source>
</evidence>
<evidence type="ECO:0000256" key="3">
    <source>
        <dbReference type="ARBA" id="ARBA00022723"/>
    </source>
</evidence>
<dbReference type="GO" id="GO:0008482">
    <property type="term" value="F:sulfite oxidase activity"/>
    <property type="evidence" value="ECO:0007669"/>
    <property type="project" value="TreeGrafter"/>
</dbReference>
<organism evidence="7">
    <name type="scientific">Streptomyces sp. R44</name>
    <dbReference type="NCBI Taxonomy" id="3238633"/>
    <lineage>
        <taxon>Bacteria</taxon>
        <taxon>Bacillati</taxon>
        <taxon>Actinomycetota</taxon>
        <taxon>Actinomycetes</taxon>
        <taxon>Kitasatosporales</taxon>
        <taxon>Streptomycetaceae</taxon>
        <taxon>Streptomyces</taxon>
    </lineage>
</organism>
<dbReference type="InterPro" id="IPR036374">
    <property type="entry name" value="OxRdtase_Mopterin-bd_sf"/>
</dbReference>
<dbReference type="InterPro" id="IPR014756">
    <property type="entry name" value="Ig_E-set"/>
</dbReference>
<dbReference type="SUPFAM" id="SSF56524">
    <property type="entry name" value="Oxidoreductase molybdopterin-binding domain"/>
    <property type="match status" value="1"/>
</dbReference>
<protein>
    <submittedName>
        <fullName evidence="7">Molybdopterin-dependent oxidoreductase</fullName>
    </submittedName>
</protein>
<reference evidence="7" key="1">
    <citation type="submission" date="2024-07" db="EMBL/GenBank/DDBJ databases">
        <authorList>
            <person name="Yu S.T."/>
        </authorList>
    </citation>
    <scope>NUCLEOTIDE SEQUENCE</scope>
    <source>
        <strain evidence="7">R44</strain>
    </source>
</reference>
<comment type="cofactor">
    <cofactor evidence="1">
        <name>Mo-molybdopterin</name>
        <dbReference type="ChEBI" id="CHEBI:71302"/>
    </cofactor>
</comment>
<dbReference type="Gene3D" id="2.60.40.650">
    <property type="match status" value="1"/>
</dbReference>
<dbReference type="InterPro" id="IPR008335">
    <property type="entry name" value="Mopterin_OxRdtase_euk"/>
</dbReference>
<keyword evidence="3" id="KW-0479">Metal-binding</keyword>
<feature type="domain" description="Oxidoreductase molybdopterin-binding" evidence="5">
    <location>
        <begin position="49"/>
        <end position="219"/>
    </location>
</feature>
<dbReference type="EMBL" id="CP163444">
    <property type="protein sequence ID" value="XDQ75954.1"/>
    <property type="molecule type" value="Genomic_DNA"/>
</dbReference>
<evidence type="ECO:0000256" key="2">
    <source>
        <dbReference type="ARBA" id="ARBA00022505"/>
    </source>
</evidence>
<dbReference type="PANTHER" id="PTHR19372">
    <property type="entry name" value="SULFITE REDUCTASE"/>
    <property type="match status" value="1"/>
</dbReference>
<evidence type="ECO:0000256" key="1">
    <source>
        <dbReference type="ARBA" id="ARBA00001924"/>
    </source>
</evidence>
<dbReference type="RefSeq" id="WP_369148496.1">
    <property type="nucleotide sequence ID" value="NZ_CP163444.1"/>
</dbReference>
<sequence length="376" mass="40611">MTTWPIPRGPGATVWAPETVTADPYNAQTPSAALAEPVTPVGALFVRDHFGIPGTSPRRWRLRVRGAVAEPFDIGYDELLTMDRREFDVVLECAGNGRSQMSPRPPGLPWGQGAVGCAHFSGVPFHRVASLARVDRAAAEIVFAGADSGRVHGRRTAFERSLPLAVALHPDTLLATHMNGEPLAPEHGAPVRLVVPGRYAVADVKWLVEARAVTEPFSGVFQAEEYVYRASRGTPDGPVTTLRVKSFITTPEPDSAVRRGHETLVRGRAWSGGGVPVRRVDVRAAYEDVDGRPGEDGYGDEGPLGDAEWHEAVLERPSGPYAWTGWSYRWTPRRPGAYRLQARATDAHGDTQPPRAPWNAGGYGCNPVASLGVVVV</sequence>
<keyword evidence="2" id="KW-0500">Molybdenum</keyword>
<feature type="domain" description="Moybdenum cofactor oxidoreductase dimerisation" evidence="6">
    <location>
        <begin position="240"/>
        <end position="363"/>
    </location>
</feature>
<gene>
    <name evidence="7" type="ORF">AB5J54_37920</name>
</gene>
<dbReference type="GO" id="GO:0006790">
    <property type="term" value="P:sulfur compound metabolic process"/>
    <property type="evidence" value="ECO:0007669"/>
    <property type="project" value="TreeGrafter"/>
</dbReference>
<dbReference type="AlphaFoldDB" id="A0AB39T901"/>
<dbReference type="InterPro" id="IPR005066">
    <property type="entry name" value="MoCF_OxRdtse_dimer"/>
</dbReference>
<evidence type="ECO:0000259" key="5">
    <source>
        <dbReference type="Pfam" id="PF00174"/>
    </source>
</evidence>
<dbReference type="InterPro" id="IPR000572">
    <property type="entry name" value="OxRdtase_Mopterin-bd_dom"/>
</dbReference>
<dbReference type="Gene3D" id="3.90.420.10">
    <property type="entry name" value="Oxidoreductase, molybdopterin-binding domain"/>
    <property type="match status" value="1"/>
</dbReference>
<proteinExistence type="predicted"/>
<dbReference type="GO" id="GO:0030151">
    <property type="term" value="F:molybdenum ion binding"/>
    <property type="evidence" value="ECO:0007669"/>
    <property type="project" value="InterPro"/>
</dbReference>
<dbReference type="GO" id="GO:0043546">
    <property type="term" value="F:molybdopterin cofactor binding"/>
    <property type="evidence" value="ECO:0007669"/>
    <property type="project" value="TreeGrafter"/>
</dbReference>
<dbReference type="PRINTS" id="PR00407">
    <property type="entry name" value="EUMOPTERIN"/>
</dbReference>
<dbReference type="SUPFAM" id="SSF81296">
    <property type="entry name" value="E set domains"/>
    <property type="match status" value="1"/>
</dbReference>
<keyword evidence="4" id="KW-0560">Oxidoreductase</keyword>
<evidence type="ECO:0000313" key="7">
    <source>
        <dbReference type="EMBL" id="XDQ75954.1"/>
    </source>
</evidence>
<dbReference type="Pfam" id="PF00174">
    <property type="entry name" value="Oxidored_molyb"/>
    <property type="match status" value="1"/>
</dbReference>
<name>A0AB39T901_9ACTN</name>